<proteinExistence type="predicted"/>
<dbReference type="RefSeq" id="WP_189691076.1">
    <property type="nucleotide sequence ID" value="NZ_BMYK01000052.1"/>
</dbReference>
<dbReference type="EMBL" id="BMYK01000052">
    <property type="protein sequence ID" value="GHD04677.1"/>
    <property type="molecule type" value="Genomic_DNA"/>
</dbReference>
<dbReference type="Proteomes" id="UP000626210">
    <property type="component" value="Unassembled WGS sequence"/>
</dbReference>
<protein>
    <submittedName>
        <fullName evidence="1">Uncharacterized protein</fullName>
    </submittedName>
</protein>
<gene>
    <name evidence="1" type="ORF">GCM10007320_65740</name>
</gene>
<name>A0ABQ3GIK0_9BURK</name>
<accession>A0ABQ3GIK0</accession>
<keyword evidence="2" id="KW-1185">Reference proteome</keyword>
<organism evidence="1 2">
    <name type="scientific">Pseudorhodoferax aquiterrae</name>
    <dbReference type="NCBI Taxonomy" id="747304"/>
    <lineage>
        <taxon>Bacteria</taxon>
        <taxon>Pseudomonadati</taxon>
        <taxon>Pseudomonadota</taxon>
        <taxon>Betaproteobacteria</taxon>
        <taxon>Burkholderiales</taxon>
        <taxon>Comamonadaceae</taxon>
    </lineage>
</organism>
<reference evidence="2" key="1">
    <citation type="journal article" date="2019" name="Int. J. Syst. Evol. Microbiol.">
        <title>The Global Catalogue of Microorganisms (GCM) 10K type strain sequencing project: providing services to taxonomists for standard genome sequencing and annotation.</title>
        <authorList>
            <consortium name="The Broad Institute Genomics Platform"/>
            <consortium name="The Broad Institute Genome Sequencing Center for Infectious Disease"/>
            <person name="Wu L."/>
            <person name="Ma J."/>
        </authorList>
    </citation>
    <scope>NUCLEOTIDE SEQUENCE [LARGE SCALE GENOMIC DNA]</scope>
    <source>
        <strain evidence="2">KCTC 23314</strain>
    </source>
</reference>
<sequence>MLIAKCSVRGLRAPARLHAVASHIIDTDTDDLPAGADAWITCVQALPHMDPVWPGKLFLTLTVEGDDYVAGDAAYLQQSFESTPVPPGSLFIVDPLTPHWLLDPDSVYGTEQASRWIGLQWELPRSQAAERCAEIVHRLKGRWQKIYDERYRAWLPG</sequence>
<evidence type="ECO:0000313" key="1">
    <source>
        <dbReference type="EMBL" id="GHD04677.1"/>
    </source>
</evidence>
<evidence type="ECO:0000313" key="2">
    <source>
        <dbReference type="Proteomes" id="UP000626210"/>
    </source>
</evidence>
<comment type="caution">
    <text evidence="1">The sequence shown here is derived from an EMBL/GenBank/DDBJ whole genome shotgun (WGS) entry which is preliminary data.</text>
</comment>